<reference evidence="3 4" key="1">
    <citation type="submission" date="2020-06" db="EMBL/GenBank/DDBJ databases">
        <title>Draft genome of Uliginosibacterium sp. IMCC34675.</title>
        <authorList>
            <person name="Song J."/>
        </authorList>
    </citation>
    <scope>NUCLEOTIDE SEQUENCE [LARGE SCALE GENOMIC DNA]</scope>
    <source>
        <strain evidence="3 4">IMCC34675</strain>
    </source>
</reference>
<organism evidence="3 4">
    <name type="scientific">Uliginosibacterium aquaticum</name>
    <dbReference type="NCBI Taxonomy" id="2731212"/>
    <lineage>
        <taxon>Bacteria</taxon>
        <taxon>Pseudomonadati</taxon>
        <taxon>Pseudomonadota</taxon>
        <taxon>Betaproteobacteria</taxon>
        <taxon>Rhodocyclales</taxon>
        <taxon>Zoogloeaceae</taxon>
        <taxon>Uliginosibacterium</taxon>
    </lineage>
</organism>
<evidence type="ECO:0000313" key="4">
    <source>
        <dbReference type="Proteomes" id="UP000778523"/>
    </source>
</evidence>
<protein>
    <submittedName>
        <fullName evidence="3">Uncharacterized protein</fullName>
    </submittedName>
</protein>
<name>A0ABX2IJM6_9RHOO</name>
<gene>
    <name evidence="3" type="ORF">HJ583_018350</name>
</gene>
<dbReference type="RefSeq" id="WP_170023271.1">
    <property type="nucleotide sequence ID" value="NZ_JABCSC020000006.1"/>
</dbReference>
<dbReference type="EMBL" id="JABCSC020000006">
    <property type="protein sequence ID" value="NSL56999.1"/>
    <property type="molecule type" value="Genomic_DNA"/>
</dbReference>
<feature type="region of interest" description="Disordered" evidence="1">
    <location>
        <begin position="75"/>
        <end position="94"/>
    </location>
</feature>
<keyword evidence="4" id="KW-1185">Reference proteome</keyword>
<proteinExistence type="predicted"/>
<feature type="transmembrane region" description="Helical" evidence="2">
    <location>
        <begin position="28"/>
        <end position="61"/>
    </location>
</feature>
<sequence length="111" mass="12292">MPSPVFIRIPSSRPRTPAGPFTRIVAGLFTLVAIVAMVMFSVVALGVVLVGGAVFLGYFWWKTRALRRALRAQSPVQQEPFAQRSPAENSDGMVIEGEMIREVPDHEAQRR</sequence>
<keyword evidence="2" id="KW-0812">Transmembrane</keyword>
<evidence type="ECO:0000256" key="2">
    <source>
        <dbReference type="SAM" id="Phobius"/>
    </source>
</evidence>
<evidence type="ECO:0000256" key="1">
    <source>
        <dbReference type="SAM" id="MobiDB-lite"/>
    </source>
</evidence>
<keyword evidence="2" id="KW-0472">Membrane</keyword>
<dbReference type="Proteomes" id="UP000778523">
    <property type="component" value="Unassembled WGS sequence"/>
</dbReference>
<keyword evidence="2" id="KW-1133">Transmembrane helix</keyword>
<comment type="caution">
    <text evidence="3">The sequence shown here is derived from an EMBL/GenBank/DDBJ whole genome shotgun (WGS) entry which is preliminary data.</text>
</comment>
<accession>A0ABX2IJM6</accession>
<evidence type="ECO:0000313" key="3">
    <source>
        <dbReference type="EMBL" id="NSL56999.1"/>
    </source>
</evidence>